<name>A0ABM6CFP5_9HYPH</name>
<proteinExistence type="predicted"/>
<geneLocation type="plasmid" evidence="1 2">
    <name>pRphaN771a</name>
</geneLocation>
<dbReference type="Proteomes" id="UP000078551">
    <property type="component" value="Plasmid pRphaN771a"/>
</dbReference>
<dbReference type="RefSeq" id="WP_064832725.1">
    <property type="nucleotide sequence ID" value="NZ_CP013569.1"/>
</dbReference>
<keyword evidence="2" id="KW-1185">Reference proteome</keyword>
<evidence type="ECO:0000313" key="1">
    <source>
        <dbReference type="EMBL" id="ANL87112.1"/>
    </source>
</evidence>
<keyword evidence="1" id="KW-0614">Plasmid</keyword>
<dbReference type="EMBL" id="CP013569">
    <property type="protein sequence ID" value="ANL87112.1"/>
    <property type="molecule type" value="Genomic_DNA"/>
</dbReference>
<gene>
    <name evidence="1" type="ORF">AMC81_PA00091</name>
</gene>
<accession>A0ABM6CFP5</accession>
<evidence type="ECO:0000313" key="2">
    <source>
        <dbReference type="Proteomes" id="UP000078551"/>
    </source>
</evidence>
<organism evidence="1 2">
    <name type="scientific">Rhizobium phaseoli</name>
    <dbReference type="NCBI Taxonomy" id="396"/>
    <lineage>
        <taxon>Bacteria</taxon>
        <taxon>Pseudomonadati</taxon>
        <taxon>Pseudomonadota</taxon>
        <taxon>Alphaproteobacteria</taxon>
        <taxon>Hyphomicrobiales</taxon>
        <taxon>Rhizobiaceae</taxon>
        <taxon>Rhizobium/Agrobacterium group</taxon>
        <taxon>Rhizobium</taxon>
    </lineage>
</organism>
<reference evidence="1 2" key="1">
    <citation type="submission" date="2015-11" db="EMBL/GenBank/DDBJ databases">
        <title>The limits of bacterial species coexistence and the symbiotic plasmid transference in sympatric Rhizobium populations.</title>
        <authorList>
            <person name="Perez-Carrascal O.M."/>
            <person name="VanInsberghe D."/>
            <person name="Juarez S."/>
            <person name="Polz M.F."/>
            <person name="Vinuesa P."/>
            <person name="Gonzalez V."/>
        </authorList>
    </citation>
    <scope>NUCLEOTIDE SEQUENCE [LARGE SCALE GENOMIC DNA]</scope>
    <source>
        <strain evidence="1 2">N771</strain>
        <plasmid evidence="1 2">pRphaN771a</plasmid>
    </source>
</reference>
<sequence length="180" mass="19166">MNEVINMAGKKTKGRDRPSIEIEKLTDLHKSYQRISKKVLTYNGFKLAGGPGTGSTAAIDACTKMREGMQLMRAGLDELQASARAGEPGASSSVVLDDAHAEYAALLRACRNANREFGRATVNFLQFLSGMAVTDPTFGDGTNVAVAGEHLCEALEVIGASLNALWVAEDHLFTSTTSEA</sequence>
<protein>
    <submittedName>
        <fullName evidence="1">Uncharacterized protein</fullName>
    </submittedName>
</protein>